<keyword evidence="3" id="KW-0536">Nodulation</keyword>
<dbReference type="Pfam" id="PF13732">
    <property type="entry name" value="DrrA1-3_C"/>
    <property type="match status" value="1"/>
</dbReference>
<dbReference type="InterPro" id="IPR003439">
    <property type="entry name" value="ABC_transporter-like_ATP-bd"/>
</dbReference>
<evidence type="ECO:0000256" key="4">
    <source>
        <dbReference type="ARBA" id="ARBA00022741"/>
    </source>
</evidence>
<dbReference type="InterPro" id="IPR003593">
    <property type="entry name" value="AAA+_ATPase"/>
</dbReference>
<evidence type="ECO:0000256" key="3">
    <source>
        <dbReference type="ARBA" id="ARBA00022458"/>
    </source>
</evidence>
<reference evidence="7 8" key="1">
    <citation type="submission" date="2018-11" db="EMBL/GenBank/DDBJ databases">
        <title>Chryseotalea sanarue gen. nov., sp., nov., a member of the family Cytophagaceae, isolated from a brackish lake in Hamamatsu Japan.</title>
        <authorList>
            <person name="Maejima Y."/>
            <person name="Iino T."/>
            <person name="Muraguchi Y."/>
            <person name="Fukuda K."/>
            <person name="Ohkuma M."/>
            <person name="Moriuchi R."/>
            <person name="Dohra H."/>
            <person name="Kimbara K."/>
            <person name="Shintani M."/>
        </authorList>
    </citation>
    <scope>NUCLEOTIDE SEQUENCE [LARGE SCALE GENOMIC DNA]</scope>
    <source>
        <strain evidence="7 8">Ys</strain>
    </source>
</reference>
<dbReference type="OrthoDB" id="9808363at2"/>
<evidence type="ECO:0000256" key="1">
    <source>
        <dbReference type="ARBA" id="ARBA00005417"/>
    </source>
</evidence>
<dbReference type="InterPro" id="IPR025302">
    <property type="entry name" value="DrrA1/2-like_C"/>
</dbReference>
<comment type="caution">
    <text evidence="7">The sequence shown here is derived from an EMBL/GenBank/DDBJ whole genome shotgun (WGS) entry which is preliminary data.</text>
</comment>
<comment type="similarity">
    <text evidence="1">Belongs to the ABC transporter superfamily.</text>
</comment>
<keyword evidence="4" id="KW-0547">Nucleotide-binding</keyword>
<feature type="domain" description="ABC transporter" evidence="6">
    <location>
        <begin position="13"/>
        <end position="240"/>
    </location>
</feature>
<dbReference type="EMBL" id="BHXQ01000004">
    <property type="protein sequence ID" value="GCC52182.1"/>
    <property type="molecule type" value="Genomic_DNA"/>
</dbReference>
<evidence type="ECO:0000313" key="7">
    <source>
        <dbReference type="EMBL" id="GCC52182.1"/>
    </source>
</evidence>
<keyword evidence="5 7" id="KW-0067">ATP-binding</keyword>
<dbReference type="SMART" id="SM00382">
    <property type="entry name" value="AAA"/>
    <property type="match status" value="1"/>
</dbReference>
<keyword evidence="2" id="KW-0813">Transport</keyword>
<dbReference type="PANTHER" id="PTHR42711">
    <property type="entry name" value="ABC TRANSPORTER ATP-BINDING PROTEIN"/>
    <property type="match status" value="1"/>
</dbReference>
<dbReference type="GO" id="GO:0005524">
    <property type="term" value="F:ATP binding"/>
    <property type="evidence" value="ECO:0007669"/>
    <property type="project" value="UniProtKB-KW"/>
</dbReference>
<accession>A0A401UBD6</accession>
<evidence type="ECO:0000313" key="8">
    <source>
        <dbReference type="Proteomes" id="UP000288227"/>
    </source>
</evidence>
<dbReference type="PANTHER" id="PTHR42711:SF5">
    <property type="entry name" value="ABC TRANSPORTER ATP-BINDING PROTEIN NATA"/>
    <property type="match status" value="1"/>
</dbReference>
<protein>
    <submittedName>
        <fullName evidence="7">ABC transporter ATP-binding protein</fullName>
    </submittedName>
</protein>
<dbReference type="InterPro" id="IPR027417">
    <property type="entry name" value="P-loop_NTPase"/>
</dbReference>
<organism evidence="7 8">
    <name type="scientific">Chryseotalea sanaruensis</name>
    <dbReference type="NCBI Taxonomy" id="2482724"/>
    <lineage>
        <taxon>Bacteria</taxon>
        <taxon>Pseudomonadati</taxon>
        <taxon>Bacteroidota</taxon>
        <taxon>Cytophagia</taxon>
        <taxon>Cytophagales</taxon>
        <taxon>Chryseotaleaceae</taxon>
        <taxon>Chryseotalea</taxon>
    </lineage>
</organism>
<sequence>MLCKKNLKSVEALVAKGVTKRYASHTALDDVSLTIPSKSIYGLLGPNGAGKTTFIRIVNQIINSDAGEISIFGEKLSERHIGMIGYLPEERGLYKKLKVGEQLLYLAQLKGLSKKEALDRSKKWINKFEIKDWWDKKVEDLSKGMAQKVQFISTVMHEPKLIILDEPFSGFDPVNAQLITENIFELRDNGSTIIFSTHRMETVEDLCDHVALINKSKKVVEGTKKQIKDTYKSNTFVVDHKGSFTINGSASIVSQKPLEDNFYQTVLQVGTEHSPNKLIAELINLTEVHSFIEKVPTMSEIFINLVNGKSDE</sequence>
<dbReference type="InterPro" id="IPR017871">
    <property type="entry name" value="ABC_transporter-like_CS"/>
</dbReference>
<evidence type="ECO:0000259" key="6">
    <source>
        <dbReference type="PROSITE" id="PS50893"/>
    </source>
</evidence>
<dbReference type="PROSITE" id="PS00211">
    <property type="entry name" value="ABC_TRANSPORTER_1"/>
    <property type="match status" value="1"/>
</dbReference>
<evidence type="ECO:0000256" key="5">
    <source>
        <dbReference type="ARBA" id="ARBA00022840"/>
    </source>
</evidence>
<dbReference type="InterPro" id="IPR050763">
    <property type="entry name" value="ABC_transporter_ATP-binding"/>
</dbReference>
<dbReference type="Pfam" id="PF00005">
    <property type="entry name" value="ABC_tran"/>
    <property type="match status" value="1"/>
</dbReference>
<dbReference type="GO" id="GO:0016887">
    <property type="term" value="F:ATP hydrolysis activity"/>
    <property type="evidence" value="ECO:0007669"/>
    <property type="project" value="InterPro"/>
</dbReference>
<dbReference type="SUPFAM" id="SSF52540">
    <property type="entry name" value="P-loop containing nucleoside triphosphate hydrolases"/>
    <property type="match status" value="1"/>
</dbReference>
<proteinExistence type="inferred from homology"/>
<dbReference type="PROSITE" id="PS50893">
    <property type="entry name" value="ABC_TRANSPORTER_2"/>
    <property type="match status" value="1"/>
</dbReference>
<dbReference type="Proteomes" id="UP000288227">
    <property type="component" value="Unassembled WGS sequence"/>
</dbReference>
<dbReference type="AlphaFoldDB" id="A0A401UBD6"/>
<dbReference type="Gene3D" id="3.40.50.300">
    <property type="entry name" value="P-loop containing nucleotide triphosphate hydrolases"/>
    <property type="match status" value="1"/>
</dbReference>
<evidence type="ECO:0000256" key="2">
    <source>
        <dbReference type="ARBA" id="ARBA00022448"/>
    </source>
</evidence>
<name>A0A401UBD6_9BACT</name>
<gene>
    <name evidence="7" type="ORF">SanaruYs_24180</name>
</gene>
<keyword evidence="8" id="KW-1185">Reference proteome</keyword>